<evidence type="ECO:0000256" key="2">
    <source>
        <dbReference type="ARBA" id="ARBA00022989"/>
    </source>
</evidence>
<dbReference type="GO" id="GO:0016020">
    <property type="term" value="C:membrane"/>
    <property type="evidence" value="ECO:0007669"/>
    <property type="project" value="UniProtKB-SubCell"/>
</dbReference>
<dbReference type="Proteomes" id="UP000285405">
    <property type="component" value="Unassembled WGS sequence"/>
</dbReference>
<evidence type="ECO:0000256" key="3">
    <source>
        <dbReference type="ARBA" id="ARBA00023136"/>
    </source>
</evidence>
<protein>
    <recommendedName>
        <fullName evidence="4">Copper transport protein</fullName>
    </recommendedName>
</protein>
<feature type="transmembrane region" description="Helical" evidence="4">
    <location>
        <begin position="63"/>
        <end position="82"/>
    </location>
</feature>
<evidence type="ECO:0000256" key="4">
    <source>
        <dbReference type="RuleBase" id="RU367022"/>
    </source>
</evidence>
<dbReference type="AlphaFoldDB" id="A0A420H8S0"/>
<keyword evidence="3 4" id="KW-0472">Membrane</keyword>
<name>A0A420H8S0_9PEZI</name>
<dbReference type="PANTHER" id="PTHR12483:SF115">
    <property type="entry name" value="COPPER TRANSPORT PROTEIN"/>
    <property type="match status" value="1"/>
</dbReference>
<evidence type="ECO:0000256" key="5">
    <source>
        <dbReference type="SAM" id="MobiDB-lite"/>
    </source>
</evidence>
<gene>
    <name evidence="6" type="ORF">GcC1_217005</name>
</gene>
<dbReference type="GO" id="GO:0005375">
    <property type="term" value="F:copper ion transmembrane transporter activity"/>
    <property type="evidence" value="ECO:0007669"/>
    <property type="project" value="UniProtKB-UniRule"/>
</dbReference>
<proteinExistence type="inferred from homology"/>
<feature type="region of interest" description="Disordered" evidence="5">
    <location>
        <begin position="1"/>
        <end position="25"/>
    </location>
</feature>
<keyword evidence="4" id="KW-0813">Transport</keyword>
<evidence type="ECO:0000256" key="1">
    <source>
        <dbReference type="ARBA" id="ARBA00022692"/>
    </source>
</evidence>
<dbReference type="InterPro" id="IPR007274">
    <property type="entry name" value="Cop_transporter"/>
</dbReference>
<accession>A0A420H8S0</accession>
<keyword evidence="4" id="KW-0187">Copper transport</keyword>
<dbReference type="EMBL" id="MCBR01021779">
    <property type="protein sequence ID" value="RKF53811.1"/>
    <property type="molecule type" value="Genomic_DNA"/>
</dbReference>
<evidence type="ECO:0000313" key="7">
    <source>
        <dbReference type="Proteomes" id="UP000285405"/>
    </source>
</evidence>
<evidence type="ECO:0000313" key="6">
    <source>
        <dbReference type="EMBL" id="RKF53811.1"/>
    </source>
</evidence>
<dbReference type="Pfam" id="PF04145">
    <property type="entry name" value="Ctr"/>
    <property type="match status" value="1"/>
</dbReference>
<feature type="transmembrane region" description="Helical" evidence="4">
    <location>
        <begin position="140"/>
        <end position="156"/>
    </location>
</feature>
<keyword evidence="4" id="KW-0186">Copper</keyword>
<feature type="transmembrane region" description="Helical" evidence="4">
    <location>
        <begin position="114"/>
        <end position="134"/>
    </location>
</feature>
<keyword evidence="1 4" id="KW-0812">Transmembrane</keyword>
<organism evidence="6 7">
    <name type="scientific">Golovinomyces cichoracearum</name>
    <dbReference type="NCBI Taxonomy" id="62708"/>
    <lineage>
        <taxon>Eukaryota</taxon>
        <taxon>Fungi</taxon>
        <taxon>Dikarya</taxon>
        <taxon>Ascomycota</taxon>
        <taxon>Pezizomycotina</taxon>
        <taxon>Leotiomycetes</taxon>
        <taxon>Erysiphales</taxon>
        <taxon>Erysiphaceae</taxon>
        <taxon>Golovinomyces</taxon>
    </lineage>
</organism>
<dbReference type="OrthoDB" id="161814at2759"/>
<sequence length="169" mass="19791">MDHSHHMHMNHDHSQMDHSHMDHSHMDHGDGTHMIQCSMNMLFTWDTSNLCIIFHWWRIRGPISLVFSLLGVIAVTAMFEAVRAASRRYEKWVNQKKKSSQRKRLFNMNRRTHIIKAVIYSIQSFYGLMLMLIFMTYNGWVMMCMGIGAFLGYLIFGHELSATKDGACH</sequence>
<comment type="caution">
    <text evidence="6">The sequence shown here is derived from an EMBL/GenBank/DDBJ whole genome shotgun (WGS) entry which is preliminary data.</text>
</comment>
<keyword evidence="4" id="KW-0406">Ion transport</keyword>
<comment type="subcellular location">
    <subcellularLocation>
        <location evidence="4">Membrane</location>
        <topology evidence="4">Multi-pass membrane protein</topology>
    </subcellularLocation>
</comment>
<keyword evidence="2 4" id="KW-1133">Transmembrane helix</keyword>
<reference evidence="6 7" key="1">
    <citation type="journal article" date="2018" name="BMC Genomics">
        <title>Comparative genome analyses reveal sequence features reflecting distinct modes of host-adaptation between dicot and monocot powdery mildew.</title>
        <authorList>
            <person name="Wu Y."/>
            <person name="Ma X."/>
            <person name="Pan Z."/>
            <person name="Kale S.D."/>
            <person name="Song Y."/>
            <person name="King H."/>
            <person name="Zhang Q."/>
            <person name="Presley C."/>
            <person name="Deng X."/>
            <person name="Wei C.I."/>
            <person name="Xiao S."/>
        </authorList>
    </citation>
    <scope>NUCLEOTIDE SEQUENCE [LARGE SCALE GENOMIC DNA]</scope>
    <source>
        <strain evidence="6">UCSC1</strain>
    </source>
</reference>
<dbReference type="PANTHER" id="PTHR12483">
    <property type="entry name" value="SOLUTE CARRIER FAMILY 31 COPPER TRANSPORTERS"/>
    <property type="match status" value="1"/>
</dbReference>
<comment type="similarity">
    <text evidence="4">Belongs to the copper transporter (Ctr) (TC 1.A.56) family. SLC31A subfamily.</text>
</comment>